<evidence type="ECO:0000259" key="1">
    <source>
        <dbReference type="Pfam" id="PF13612"/>
    </source>
</evidence>
<accession>A0A760BI89</accession>
<protein>
    <submittedName>
        <fullName evidence="2">Transposase</fullName>
    </submittedName>
</protein>
<proteinExistence type="predicted"/>
<dbReference type="EMBL" id="DAAXRP010000034">
    <property type="protein sequence ID" value="HAG2284910.1"/>
    <property type="molecule type" value="Genomic_DNA"/>
</dbReference>
<reference evidence="2" key="1">
    <citation type="journal article" date="2018" name="Genome Biol.">
        <title>SKESA: strategic k-mer extension for scrupulous assemblies.</title>
        <authorList>
            <person name="Souvorov A."/>
            <person name="Agarwala R."/>
            <person name="Lipman D.J."/>
        </authorList>
    </citation>
    <scope>NUCLEOTIDE SEQUENCE</scope>
    <source>
        <strain evidence="2">MA.CK_94/00001630</strain>
    </source>
</reference>
<dbReference type="Pfam" id="PF13612">
    <property type="entry name" value="DDE_Tnp_1_3"/>
    <property type="match status" value="1"/>
</dbReference>
<feature type="domain" description="Transposase DDE" evidence="1">
    <location>
        <begin position="1"/>
        <end position="89"/>
    </location>
</feature>
<dbReference type="AlphaFoldDB" id="A0A760BI89"/>
<organism evidence="2">
    <name type="scientific">Salmonella enterica</name>
    <name type="common">Salmonella choleraesuis</name>
    <dbReference type="NCBI Taxonomy" id="28901"/>
    <lineage>
        <taxon>Bacteria</taxon>
        <taxon>Pseudomonadati</taxon>
        <taxon>Pseudomonadota</taxon>
        <taxon>Gammaproteobacteria</taxon>
        <taxon>Enterobacterales</taxon>
        <taxon>Enterobacteriaceae</taxon>
        <taxon>Salmonella</taxon>
    </lineage>
</organism>
<gene>
    <name evidence="2" type="ORF">G8W61_005319</name>
</gene>
<dbReference type="InterPro" id="IPR025668">
    <property type="entry name" value="Tnp_DDE_dom"/>
</dbReference>
<comment type="caution">
    <text evidence="2">The sequence shown here is derived from an EMBL/GenBank/DDBJ whole genome shotgun (WGS) entry which is preliminary data.</text>
</comment>
<name>A0A760BI89_SALER</name>
<sequence>NVDDRKPVPDMANGIFGDLFGDKGCLSNSLKEKLKDMGINLITKVRRNMKKVTHTDFEKAVLSKRSVIETVFDELKNLCQIEHSRHRSINNFIVNLLSGLVAYCLMEKKPCLSVSTTAPVLAA</sequence>
<evidence type="ECO:0000313" key="2">
    <source>
        <dbReference type="EMBL" id="HAG2284910.1"/>
    </source>
</evidence>
<feature type="non-terminal residue" evidence="2">
    <location>
        <position position="1"/>
    </location>
</feature>
<reference evidence="2" key="2">
    <citation type="submission" date="2020-02" db="EMBL/GenBank/DDBJ databases">
        <authorList>
            <consortium name="NCBI Pathogen Detection Project"/>
        </authorList>
    </citation>
    <scope>NUCLEOTIDE SEQUENCE</scope>
    <source>
        <strain evidence="2">MA.CK_94/00001630</strain>
    </source>
</reference>